<comment type="similarity">
    <text evidence="1 3">Belongs to the short-chain dehydrogenases/reductases (SDR) family.</text>
</comment>
<keyword evidence="2" id="KW-0560">Oxidoreductase</keyword>
<dbReference type="InterPro" id="IPR020904">
    <property type="entry name" value="Sc_DH/Rdtase_CS"/>
</dbReference>
<dbReference type="PROSITE" id="PS00061">
    <property type="entry name" value="ADH_SHORT"/>
    <property type="match status" value="1"/>
</dbReference>
<evidence type="ECO:0000313" key="6">
    <source>
        <dbReference type="Proteomes" id="UP000064912"/>
    </source>
</evidence>
<dbReference type="AlphaFoldDB" id="A0A0D6AYE4"/>
<accession>A0A0D6AYE4</accession>
<evidence type="ECO:0000256" key="2">
    <source>
        <dbReference type="ARBA" id="ARBA00023002"/>
    </source>
</evidence>
<dbReference type="Gene3D" id="3.40.50.720">
    <property type="entry name" value="NAD(P)-binding Rossmann-like Domain"/>
    <property type="match status" value="1"/>
</dbReference>
<dbReference type="PRINTS" id="PR00081">
    <property type="entry name" value="GDHRDH"/>
</dbReference>
<dbReference type="PRINTS" id="PR00080">
    <property type="entry name" value="SDRFAMILY"/>
</dbReference>
<gene>
    <name evidence="5" type="ORF">NHU_00597</name>
</gene>
<proteinExistence type="inferred from homology"/>
<dbReference type="InterPro" id="IPR057326">
    <property type="entry name" value="KR_dom"/>
</dbReference>
<evidence type="ECO:0000256" key="3">
    <source>
        <dbReference type="RuleBase" id="RU000363"/>
    </source>
</evidence>
<dbReference type="Pfam" id="PF00106">
    <property type="entry name" value="adh_short"/>
    <property type="match status" value="1"/>
</dbReference>
<dbReference type="PANTHER" id="PTHR44196">
    <property type="entry name" value="DEHYDROGENASE/REDUCTASE SDR FAMILY MEMBER 7B"/>
    <property type="match status" value="1"/>
</dbReference>
<dbReference type="InterPro" id="IPR036291">
    <property type="entry name" value="NAD(P)-bd_dom_sf"/>
</dbReference>
<sequence length="264" mass="27267">MTNPIRSVVLTGASGGLGRALAAELAAPGRRMLLLGRDAQRLAEAAGAARARGAEVETAAVPLTETAALSRCLQEFDAAHPVDLLIANAGVKTGNRGGIEPAVQAERVIAVNLTATIHAVQALLPAMHARRRGRIAIVGSLAAVAPHGDLLSYSATKAGLQAYATALRRSLAGSGVGVTTVIPGFMDTPMTDRQKGLAPMLMPPARAARIVARGLERGRATIAFPLPLIIGAWLGERLPAPLADRIMARYRAEILPDPDEAAGG</sequence>
<feature type="domain" description="Ketoreductase" evidence="4">
    <location>
        <begin position="6"/>
        <end position="188"/>
    </location>
</feature>
<evidence type="ECO:0000259" key="4">
    <source>
        <dbReference type="SMART" id="SM00822"/>
    </source>
</evidence>
<dbReference type="Proteomes" id="UP000064912">
    <property type="component" value="Chromosome"/>
</dbReference>
<dbReference type="InterPro" id="IPR002347">
    <property type="entry name" value="SDR_fam"/>
</dbReference>
<dbReference type="SMART" id="SM00822">
    <property type="entry name" value="PKS_KR"/>
    <property type="match status" value="1"/>
</dbReference>
<dbReference type="eggNOG" id="COG0300">
    <property type="taxonomic scope" value="Bacteria"/>
</dbReference>
<evidence type="ECO:0000256" key="1">
    <source>
        <dbReference type="ARBA" id="ARBA00006484"/>
    </source>
</evidence>
<dbReference type="GO" id="GO:0016491">
    <property type="term" value="F:oxidoreductase activity"/>
    <property type="evidence" value="ECO:0007669"/>
    <property type="project" value="UniProtKB-KW"/>
</dbReference>
<name>A0A0D6AYE4_RHOSU</name>
<dbReference type="KEGG" id="rsu:NHU_00597"/>
<dbReference type="SUPFAM" id="SSF51735">
    <property type="entry name" value="NAD(P)-binding Rossmann-fold domains"/>
    <property type="match status" value="1"/>
</dbReference>
<evidence type="ECO:0000313" key="5">
    <source>
        <dbReference type="EMBL" id="BAQ67766.1"/>
    </source>
</evidence>
<reference evidence="5 6" key="1">
    <citation type="submission" date="2015-02" db="EMBL/GenBank/DDBJ databases">
        <title>Genome sequene of Rhodovulum sulfidophilum DSM 2351.</title>
        <authorList>
            <person name="Nagao N."/>
        </authorList>
    </citation>
    <scope>NUCLEOTIDE SEQUENCE [LARGE SCALE GENOMIC DNA]</scope>
    <source>
        <strain evidence="5 6">DSM 2351</strain>
    </source>
</reference>
<organism evidence="5 6">
    <name type="scientific">Rhodovulum sulfidophilum</name>
    <name type="common">Rhodobacter sulfidophilus</name>
    <dbReference type="NCBI Taxonomy" id="35806"/>
    <lineage>
        <taxon>Bacteria</taxon>
        <taxon>Pseudomonadati</taxon>
        <taxon>Pseudomonadota</taxon>
        <taxon>Alphaproteobacteria</taxon>
        <taxon>Rhodobacterales</taxon>
        <taxon>Paracoccaceae</taxon>
        <taxon>Rhodovulum</taxon>
    </lineage>
</organism>
<dbReference type="GO" id="GO:0016020">
    <property type="term" value="C:membrane"/>
    <property type="evidence" value="ECO:0007669"/>
    <property type="project" value="TreeGrafter"/>
</dbReference>
<protein>
    <submittedName>
        <fullName evidence="5">Putative short-chain dehydrogenase/reductase</fullName>
    </submittedName>
</protein>
<dbReference type="PATRIC" id="fig|35806.4.peg.614"/>
<dbReference type="PANTHER" id="PTHR44196:SF1">
    <property type="entry name" value="DEHYDROGENASE_REDUCTASE SDR FAMILY MEMBER 7B"/>
    <property type="match status" value="1"/>
</dbReference>
<dbReference type="EMBL" id="AP014800">
    <property type="protein sequence ID" value="BAQ67766.1"/>
    <property type="molecule type" value="Genomic_DNA"/>
</dbReference>